<name>A0AAV9WBJ0_9PEZI</name>
<dbReference type="EMBL" id="JAVHJL010000004">
    <property type="protein sequence ID" value="KAK6504978.1"/>
    <property type="molecule type" value="Genomic_DNA"/>
</dbReference>
<keyword evidence="2" id="KW-1185">Reference proteome</keyword>
<dbReference type="AlphaFoldDB" id="A0AAV9WBJ0"/>
<organism evidence="1 2">
    <name type="scientific">Arthrobotrys musiformis</name>
    <dbReference type="NCBI Taxonomy" id="47236"/>
    <lineage>
        <taxon>Eukaryota</taxon>
        <taxon>Fungi</taxon>
        <taxon>Dikarya</taxon>
        <taxon>Ascomycota</taxon>
        <taxon>Pezizomycotina</taxon>
        <taxon>Orbiliomycetes</taxon>
        <taxon>Orbiliales</taxon>
        <taxon>Orbiliaceae</taxon>
        <taxon>Arthrobotrys</taxon>
    </lineage>
</organism>
<comment type="caution">
    <text evidence="1">The sequence shown here is derived from an EMBL/GenBank/DDBJ whole genome shotgun (WGS) entry which is preliminary data.</text>
</comment>
<proteinExistence type="predicted"/>
<reference evidence="1 2" key="1">
    <citation type="submission" date="2023-08" db="EMBL/GenBank/DDBJ databases">
        <authorList>
            <person name="Palmer J.M."/>
        </authorList>
    </citation>
    <scope>NUCLEOTIDE SEQUENCE [LARGE SCALE GENOMIC DNA]</scope>
    <source>
        <strain evidence="1 2">TWF481</strain>
    </source>
</reference>
<gene>
    <name evidence="1" type="ORF">TWF481_006911</name>
</gene>
<accession>A0AAV9WBJ0</accession>
<sequence length="111" mass="13402">MELWPYEDHKISGDFKNLPWNTLKTLHIAPYVADFLRSTAGQQSAKPQLKYIIFGTDSEDNGAFLYRIRWRRNRSVEKETVWYPMLRGMSEEKIRRVSRLWPTYPDYEDER</sequence>
<evidence type="ECO:0000313" key="1">
    <source>
        <dbReference type="EMBL" id="KAK6504978.1"/>
    </source>
</evidence>
<dbReference type="Proteomes" id="UP001370758">
    <property type="component" value="Unassembled WGS sequence"/>
</dbReference>
<protein>
    <submittedName>
        <fullName evidence="1">Uncharacterized protein</fullName>
    </submittedName>
</protein>
<evidence type="ECO:0000313" key="2">
    <source>
        <dbReference type="Proteomes" id="UP001370758"/>
    </source>
</evidence>